<dbReference type="EMBL" id="LR797824">
    <property type="protein sequence ID" value="CAB4241848.1"/>
    <property type="molecule type" value="Genomic_DNA"/>
</dbReference>
<evidence type="ECO:0000313" key="1">
    <source>
        <dbReference type="EMBL" id="CAB4241848.1"/>
    </source>
</evidence>
<proteinExistence type="predicted"/>
<accession>A0A6J5TA94</accession>
<gene>
    <name evidence="1" type="ORF">UFOVP71_386</name>
</gene>
<organism evidence="1">
    <name type="scientific">uncultured Caudovirales phage</name>
    <dbReference type="NCBI Taxonomy" id="2100421"/>
    <lineage>
        <taxon>Viruses</taxon>
        <taxon>Duplodnaviria</taxon>
        <taxon>Heunggongvirae</taxon>
        <taxon>Uroviricota</taxon>
        <taxon>Caudoviricetes</taxon>
        <taxon>Peduoviridae</taxon>
        <taxon>Maltschvirus</taxon>
        <taxon>Maltschvirus maltsch</taxon>
    </lineage>
</organism>
<protein>
    <submittedName>
        <fullName evidence="1">Uncharacterized protein</fullName>
    </submittedName>
</protein>
<reference evidence="1" key="1">
    <citation type="submission" date="2020-05" db="EMBL/GenBank/DDBJ databases">
        <authorList>
            <person name="Chiriac C."/>
            <person name="Salcher M."/>
            <person name="Ghai R."/>
            <person name="Kavagutti S V."/>
        </authorList>
    </citation>
    <scope>NUCLEOTIDE SEQUENCE</scope>
</reference>
<sequence length="142" mass="17313">MISLLKNKLAKWKEDRFLAKHHCRNRKEYNHRYDPDYVPRATQIDNYYQGYKHVHCFENHHNYVYTRIYDYGPGGYRDGFHVIHDWCEENLQGKWRCDPLRVMRAPSTGNRWAINELGGGDHWFFAFQDDEDYFMFKLQWGG</sequence>
<name>A0A6J5TA94_9CAUD</name>